<dbReference type="GO" id="GO:0005525">
    <property type="term" value="F:GTP binding"/>
    <property type="evidence" value="ECO:0007669"/>
    <property type="project" value="UniProtKB-KW"/>
</dbReference>
<evidence type="ECO:0000256" key="3">
    <source>
        <dbReference type="ARBA" id="ARBA00002284"/>
    </source>
</evidence>
<organism evidence="20 21">
    <name type="scientific">Limosilactobacillus oris DSM 4864</name>
    <dbReference type="NCBI Taxonomy" id="1423779"/>
    <lineage>
        <taxon>Bacteria</taxon>
        <taxon>Bacillati</taxon>
        <taxon>Bacillota</taxon>
        <taxon>Bacilli</taxon>
        <taxon>Lactobacillales</taxon>
        <taxon>Lactobacillaceae</taxon>
        <taxon>Limosilactobacillus</taxon>
    </lineage>
</organism>
<accession>A0A0R1W9P3</accession>
<evidence type="ECO:0000256" key="11">
    <source>
        <dbReference type="ARBA" id="ARBA00022833"/>
    </source>
</evidence>
<evidence type="ECO:0000256" key="18">
    <source>
        <dbReference type="HAMAP-Rule" id="MF_00180"/>
    </source>
</evidence>
<comment type="similarity">
    <text evidence="6">In the N-terminal section; belongs to the DHBP synthase family.</text>
</comment>
<dbReference type="Gene3D" id="3.40.50.10990">
    <property type="entry name" value="GTP cyclohydrolase II"/>
    <property type="match status" value="1"/>
</dbReference>
<dbReference type="Pfam" id="PF00925">
    <property type="entry name" value="GTP_cyclohydro2"/>
    <property type="match status" value="1"/>
</dbReference>
<feature type="binding site" evidence="18">
    <location>
        <position position="28"/>
    </location>
    <ligand>
        <name>Mg(2+)</name>
        <dbReference type="ChEBI" id="CHEBI:18420"/>
        <label>2</label>
    </ligand>
</feature>
<dbReference type="InterPro" id="IPR000926">
    <property type="entry name" value="RibA"/>
</dbReference>
<sequence length="394" mass="43640">MDVKKIQAAIEQLKQGGLVIVMDDLDREAEGDLVGLASKATPAKVNFMTKHARGLMCVPMAPAVADRLELRQMTVDNTDPFGTAFTISVDHHSTTTGISAFDRCRTISHLADPASRNADFYKPGHIFPLVAKAGGVLERNGHTEAAVDLAKLAGVEPVAYICEILKDNGEMARSPELHEMAAEYGLPIITIKDLQEYRRNPVSRPVAEVKLPSAYGDFRLRRFAGDNLALIKGDLAGEEPVLVRLHSECFTGDVLGSLRCDCGPQLHAAMERISAAGRGVVLYLRQEGRGIGLANKLRAYRLQEQGYDTVEANEQLGFRPDERQYDLAAKMLKQLGVRRVALLTNNPDKIGQLRLDGIEITRRVPLEIQPNRYDRHYLTTKKEKFHHLLTLEAD</sequence>
<dbReference type="UniPathway" id="UPA00275">
    <property type="reaction ID" value="UER00399"/>
</dbReference>
<evidence type="ECO:0000256" key="2">
    <source>
        <dbReference type="ARBA" id="ARBA00001936"/>
    </source>
</evidence>
<dbReference type="EC" id="3.5.4.25" evidence="17"/>
<comment type="function">
    <text evidence="3 18">Catalyzes the conversion of D-ribulose 5-phosphate to formate and 3,4-dihydroxy-2-butanone 4-phosphate.</text>
</comment>
<comment type="pathway">
    <text evidence="4 17">Cofactor biosynthesis; riboflavin biosynthesis; 5-amino-6-(D-ribitylamino)uracil from GTP: step 1/4.</text>
</comment>
<feature type="binding site" evidence="18">
    <location>
        <position position="32"/>
    </location>
    <ligand>
        <name>D-ribulose 5-phosphate</name>
        <dbReference type="ChEBI" id="CHEBI:58121"/>
    </ligand>
</feature>
<dbReference type="NCBIfam" id="NF001591">
    <property type="entry name" value="PRK00393.1"/>
    <property type="match status" value="1"/>
</dbReference>
<dbReference type="Proteomes" id="UP000050973">
    <property type="component" value="Unassembled WGS sequence"/>
</dbReference>
<comment type="function">
    <text evidence="17">Catalyzes the conversion of GTP to 2,5-diamino-6-ribosylamino-4(3H)-pyrimidinone 5'-phosphate (DARP), formate and pyrophosphate.</text>
</comment>
<dbReference type="Gene3D" id="3.90.870.10">
    <property type="entry name" value="DHBP synthase"/>
    <property type="match status" value="1"/>
</dbReference>
<dbReference type="Pfam" id="PF00926">
    <property type="entry name" value="DHBP_synthase"/>
    <property type="match status" value="1"/>
</dbReference>
<dbReference type="GO" id="GO:0003935">
    <property type="term" value="F:GTP cyclohydrolase II activity"/>
    <property type="evidence" value="ECO:0007669"/>
    <property type="project" value="UniProtKB-UniRule"/>
</dbReference>
<dbReference type="HAMAP" id="MF_00180">
    <property type="entry name" value="RibB"/>
    <property type="match status" value="1"/>
</dbReference>
<dbReference type="PANTHER" id="PTHR21327:SF18">
    <property type="entry name" value="3,4-DIHYDROXY-2-BUTANONE 4-PHOSPHATE SYNTHASE"/>
    <property type="match status" value="1"/>
</dbReference>
<comment type="similarity">
    <text evidence="17">Belongs to the GTP cyclohydrolase II family.</text>
</comment>
<keyword evidence="12 18" id="KW-0460">Magnesium</keyword>
<reference evidence="20 21" key="1">
    <citation type="journal article" date="2015" name="Genome Announc.">
        <title>Expanding the biotechnology potential of lactobacilli through comparative genomics of 213 strains and associated genera.</title>
        <authorList>
            <person name="Sun Z."/>
            <person name="Harris H.M."/>
            <person name="McCann A."/>
            <person name="Guo C."/>
            <person name="Argimon S."/>
            <person name="Zhang W."/>
            <person name="Yang X."/>
            <person name="Jeffery I.B."/>
            <person name="Cooney J.C."/>
            <person name="Kagawa T.F."/>
            <person name="Liu W."/>
            <person name="Song Y."/>
            <person name="Salvetti E."/>
            <person name="Wrobel A."/>
            <person name="Rasinkangas P."/>
            <person name="Parkhill J."/>
            <person name="Rea M.C."/>
            <person name="O'Sullivan O."/>
            <person name="Ritari J."/>
            <person name="Douillard F.P."/>
            <person name="Paul Ross R."/>
            <person name="Yang R."/>
            <person name="Briner A.E."/>
            <person name="Felis G.E."/>
            <person name="de Vos W.M."/>
            <person name="Barrangou R."/>
            <person name="Klaenhammer T.R."/>
            <person name="Caufield P.W."/>
            <person name="Cui Y."/>
            <person name="Zhang H."/>
            <person name="O'Toole P.W."/>
        </authorList>
    </citation>
    <scope>NUCLEOTIDE SEQUENCE [LARGE SCALE GENOMIC DNA]</scope>
    <source>
        <strain evidence="20 21">DSM 4864</strain>
    </source>
</reference>
<evidence type="ECO:0000259" key="19">
    <source>
        <dbReference type="Pfam" id="PF00925"/>
    </source>
</evidence>
<dbReference type="GO" id="GO:0008686">
    <property type="term" value="F:3,4-dihydroxy-2-butanone-4-phosphate synthase activity"/>
    <property type="evidence" value="ECO:0007669"/>
    <property type="project" value="UniProtKB-UniRule"/>
</dbReference>
<dbReference type="PIRSF" id="PIRSF001259">
    <property type="entry name" value="RibA"/>
    <property type="match status" value="1"/>
</dbReference>
<evidence type="ECO:0000256" key="9">
    <source>
        <dbReference type="ARBA" id="ARBA00022741"/>
    </source>
</evidence>
<feature type="binding site" evidence="17">
    <location>
        <position position="249"/>
    </location>
    <ligand>
        <name>Zn(2+)</name>
        <dbReference type="ChEBI" id="CHEBI:29105"/>
        <note>catalytic</note>
    </ligand>
</feature>
<dbReference type="GO" id="GO:0000287">
    <property type="term" value="F:magnesium ion binding"/>
    <property type="evidence" value="ECO:0007669"/>
    <property type="project" value="UniProtKB-UniRule"/>
</dbReference>
<comment type="cofactor">
    <cofactor evidence="17">
        <name>Zn(2+)</name>
        <dbReference type="ChEBI" id="CHEBI:29105"/>
    </cofactor>
    <text evidence="17">Binds 1 zinc ion per subunit.</text>
</comment>
<comment type="cofactor">
    <cofactor evidence="2">
        <name>Mn(2+)</name>
        <dbReference type="ChEBI" id="CHEBI:29035"/>
    </cofactor>
</comment>
<dbReference type="HAMAP" id="MF_00179">
    <property type="entry name" value="RibA"/>
    <property type="match status" value="1"/>
</dbReference>
<feature type="binding site" evidence="17">
    <location>
        <position position="260"/>
    </location>
    <ligand>
        <name>Zn(2+)</name>
        <dbReference type="ChEBI" id="CHEBI:29105"/>
        <note>catalytic</note>
    </ligand>
</feature>
<dbReference type="RefSeq" id="WP_003712092.1">
    <property type="nucleotide sequence ID" value="NZ_AZGE01000030.1"/>
</dbReference>
<keyword evidence="10 17" id="KW-0378">Hydrolase</keyword>
<dbReference type="PANTHER" id="PTHR21327">
    <property type="entry name" value="GTP CYCLOHYDROLASE II-RELATED"/>
    <property type="match status" value="1"/>
</dbReference>
<evidence type="ECO:0000256" key="10">
    <source>
        <dbReference type="ARBA" id="ARBA00022801"/>
    </source>
</evidence>
<dbReference type="NCBIfam" id="TIGR00506">
    <property type="entry name" value="ribB"/>
    <property type="match status" value="1"/>
</dbReference>
<feature type="binding site" evidence="17">
    <location>
        <position position="344"/>
    </location>
    <ligand>
        <name>GTP</name>
        <dbReference type="ChEBI" id="CHEBI:37565"/>
    </ligand>
</feature>
<dbReference type="GO" id="GO:0009231">
    <property type="term" value="P:riboflavin biosynthetic process"/>
    <property type="evidence" value="ECO:0007669"/>
    <property type="project" value="UniProtKB-UniRule"/>
</dbReference>
<dbReference type="InterPro" id="IPR000422">
    <property type="entry name" value="DHBP_synthase_RibB"/>
</dbReference>
<feature type="binding site" evidence="18">
    <location>
        <position position="28"/>
    </location>
    <ligand>
        <name>Mg(2+)</name>
        <dbReference type="ChEBI" id="CHEBI:18420"/>
        <label>1</label>
    </ligand>
</feature>
<comment type="cofactor">
    <cofactor evidence="18">
        <name>Mg(2+)</name>
        <dbReference type="ChEBI" id="CHEBI:18420"/>
    </cofactor>
    <cofactor evidence="18">
        <name>Mn(2+)</name>
        <dbReference type="ChEBI" id="CHEBI:29035"/>
    </cofactor>
    <text evidence="18">Binds 2 divalent metal cations per subunit. Magnesium or manganese.</text>
</comment>
<keyword evidence="15 18" id="KW-0456">Lyase</keyword>
<evidence type="ECO:0000313" key="20">
    <source>
        <dbReference type="EMBL" id="KRM14402.1"/>
    </source>
</evidence>
<dbReference type="AlphaFoldDB" id="A0A0R1W9P3"/>
<dbReference type="GO" id="GO:0005829">
    <property type="term" value="C:cytosol"/>
    <property type="evidence" value="ECO:0007669"/>
    <property type="project" value="TreeGrafter"/>
</dbReference>
<name>A0A0R1W9P3_9LACO</name>
<evidence type="ECO:0000256" key="16">
    <source>
        <dbReference type="ARBA" id="ARBA00049295"/>
    </source>
</evidence>
<feature type="binding site" evidence="17">
    <location>
        <begin position="244"/>
        <end position="248"/>
    </location>
    <ligand>
        <name>GTP</name>
        <dbReference type="ChEBI" id="CHEBI:37565"/>
    </ligand>
</feature>
<dbReference type="EC" id="4.1.99.12" evidence="18"/>
<dbReference type="CDD" id="cd00641">
    <property type="entry name" value="GTP_cyclohydro2"/>
    <property type="match status" value="1"/>
</dbReference>
<feature type="binding site" evidence="17">
    <location>
        <position position="262"/>
    </location>
    <ligand>
        <name>Zn(2+)</name>
        <dbReference type="ChEBI" id="CHEBI:29105"/>
        <note>catalytic</note>
    </ligand>
</feature>
<feature type="active site" description="Nucleophile" evidence="17">
    <location>
        <position position="323"/>
    </location>
</feature>
<comment type="catalytic activity">
    <reaction evidence="16 17">
        <text>GTP + 4 H2O = 2,5-diamino-6-hydroxy-4-(5-phosphoribosylamino)-pyrimidine + formate + 2 phosphate + 3 H(+)</text>
        <dbReference type="Rhea" id="RHEA:23704"/>
        <dbReference type="ChEBI" id="CHEBI:15377"/>
        <dbReference type="ChEBI" id="CHEBI:15378"/>
        <dbReference type="ChEBI" id="CHEBI:15740"/>
        <dbReference type="ChEBI" id="CHEBI:37565"/>
        <dbReference type="ChEBI" id="CHEBI:43474"/>
        <dbReference type="ChEBI" id="CHEBI:58614"/>
        <dbReference type="EC" id="3.5.4.25"/>
    </reaction>
</comment>
<keyword evidence="9 17" id="KW-0547">Nucleotide-binding</keyword>
<feature type="binding site" evidence="17">
    <location>
        <position position="265"/>
    </location>
    <ligand>
        <name>GTP</name>
        <dbReference type="ChEBI" id="CHEBI:37565"/>
    </ligand>
</feature>
<evidence type="ECO:0000256" key="7">
    <source>
        <dbReference type="ARBA" id="ARBA00022619"/>
    </source>
</evidence>
<evidence type="ECO:0000256" key="4">
    <source>
        <dbReference type="ARBA" id="ARBA00004853"/>
    </source>
</evidence>
<dbReference type="InterPro" id="IPR032677">
    <property type="entry name" value="GTP_cyclohydro_II"/>
</dbReference>
<feature type="site" description="Essential for catalytic activity" evidence="18">
    <location>
        <position position="125"/>
    </location>
</feature>
<evidence type="ECO:0000256" key="6">
    <source>
        <dbReference type="ARBA" id="ARBA00005520"/>
    </source>
</evidence>
<evidence type="ECO:0000313" key="21">
    <source>
        <dbReference type="Proteomes" id="UP000050973"/>
    </source>
</evidence>
<evidence type="ECO:0000256" key="14">
    <source>
        <dbReference type="ARBA" id="ARBA00023211"/>
    </source>
</evidence>
<evidence type="ECO:0000256" key="13">
    <source>
        <dbReference type="ARBA" id="ARBA00023134"/>
    </source>
</evidence>
<dbReference type="FunFam" id="3.90.870.10:FF:000001">
    <property type="entry name" value="Riboflavin biosynthesis protein RibBA"/>
    <property type="match status" value="1"/>
</dbReference>
<comment type="caution">
    <text evidence="20">The sequence shown here is derived from an EMBL/GenBank/DDBJ whole genome shotgun (WGS) entry which is preliminary data.</text>
</comment>
<feature type="binding site" evidence="18">
    <location>
        <begin position="139"/>
        <end position="143"/>
    </location>
    <ligand>
        <name>D-ribulose 5-phosphate</name>
        <dbReference type="ChEBI" id="CHEBI:58121"/>
    </ligand>
</feature>
<dbReference type="SUPFAM" id="SSF55821">
    <property type="entry name" value="YrdC/RibB"/>
    <property type="match status" value="1"/>
</dbReference>
<feature type="active site" description="Proton acceptor" evidence="17">
    <location>
        <position position="321"/>
    </location>
</feature>
<dbReference type="FunFam" id="3.40.50.10990:FF:000002">
    <property type="entry name" value="GTP cyclohydrolase-2"/>
    <property type="match status" value="1"/>
</dbReference>
<keyword evidence="13 17" id="KW-0342">GTP-binding</keyword>
<feature type="binding site" evidence="18">
    <location>
        <begin position="27"/>
        <end position="28"/>
    </location>
    <ligand>
        <name>D-ribulose 5-phosphate</name>
        <dbReference type="ChEBI" id="CHEBI:58121"/>
    </ligand>
</feature>
<evidence type="ECO:0000256" key="15">
    <source>
        <dbReference type="ARBA" id="ARBA00023239"/>
    </source>
</evidence>
<dbReference type="PATRIC" id="fig|1423779.3.peg.1260"/>
<comment type="pathway">
    <text evidence="5 18">Cofactor biosynthesis; riboflavin biosynthesis; 2-hydroxy-3-oxobutyl phosphate from D-ribulose 5-phosphate: step 1/1.</text>
</comment>
<keyword evidence="8 18" id="KW-0479">Metal-binding</keyword>
<feature type="site" description="Essential for catalytic activity" evidence="18">
    <location>
        <position position="163"/>
    </location>
</feature>
<proteinExistence type="inferred from homology"/>
<evidence type="ECO:0000256" key="1">
    <source>
        <dbReference type="ARBA" id="ARBA00000141"/>
    </source>
</evidence>
<keyword evidence="7 18" id="KW-0686">Riboflavin biosynthesis</keyword>
<feature type="binding site" evidence="17">
    <location>
        <begin position="287"/>
        <end position="289"/>
    </location>
    <ligand>
        <name>GTP</name>
        <dbReference type="ChEBI" id="CHEBI:37565"/>
    </ligand>
</feature>
<dbReference type="InterPro" id="IPR017945">
    <property type="entry name" value="DHBP_synth_RibB-like_a/b_dom"/>
</dbReference>
<feature type="domain" description="GTP cyclohydrolase II" evidence="19">
    <location>
        <begin position="206"/>
        <end position="365"/>
    </location>
</feature>
<dbReference type="GO" id="GO:0008270">
    <property type="term" value="F:zinc ion binding"/>
    <property type="evidence" value="ECO:0007669"/>
    <property type="project" value="UniProtKB-UniRule"/>
</dbReference>
<dbReference type="NCBIfam" id="TIGR00505">
    <property type="entry name" value="ribA"/>
    <property type="match status" value="1"/>
</dbReference>
<evidence type="ECO:0000256" key="8">
    <source>
        <dbReference type="ARBA" id="ARBA00022723"/>
    </source>
</evidence>
<feature type="binding site" evidence="18">
    <location>
        <position position="142"/>
    </location>
    <ligand>
        <name>Mg(2+)</name>
        <dbReference type="ChEBI" id="CHEBI:18420"/>
        <label>2</label>
    </ligand>
</feature>
<dbReference type="SUPFAM" id="SSF142695">
    <property type="entry name" value="RibA-like"/>
    <property type="match status" value="1"/>
</dbReference>
<comment type="similarity">
    <text evidence="18">Belongs to the DHBP synthase family.</text>
</comment>
<keyword evidence="14 18" id="KW-0464">Manganese</keyword>
<feature type="binding site" evidence="17">
    <location>
        <position position="309"/>
    </location>
    <ligand>
        <name>GTP</name>
        <dbReference type="ChEBI" id="CHEBI:37565"/>
    </ligand>
</feature>
<evidence type="ECO:0000256" key="17">
    <source>
        <dbReference type="HAMAP-Rule" id="MF_00179"/>
    </source>
</evidence>
<comment type="catalytic activity">
    <reaction evidence="1 18">
        <text>D-ribulose 5-phosphate = (2S)-2-hydroxy-3-oxobutyl phosphate + formate + H(+)</text>
        <dbReference type="Rhea" id="RHEA:18457"/>
        <dbReference type="ChEBI" id="CHEBI:15378"/>
        <dbReference type="ChEBI" id="CHEBI:15740"/>
        <dbReference type="ChEBI" id="CHEBI:58121"/>
        <dbReference type="ChEBI" id="CHEBI:58830"/>
        <dbReference type="EC" id="4.1.99.12"/>
    </reaction>
</comment>
<dbReference type="EMBL" id="AZGE01000030">
    <property type="protein sequence ID" value="KRM14402.1"/>
    <property type="molecule type" value="Genomic_DNA"/>
</dbReference>
<keyword evidence="11 17" id="KW-0862">Zinc</keyword>
<protein>
    <recommendedName>
        <fullName evidence="17 18">Multifunctional fusion protein</fullName>
    </recommendedName>
    <domain>
        <recommendedName>
            <fullName evidence="17">GTP cyclohydrolase-2</fullName>
            <ecNumber evidence="17">3.5.4.25</ecNumber>
        </recommendedName>
        <alternativeName>
            <fullName evidence="17">GTP cyclohydrolase II</fullName>
        </alternativeName>
    </domain>
    <domain>
        <recommendedName>
            <fullName evidence="18">3,4-dihydroxy-2-butanone 4-phosphate synthase</fullName>
            <shortName evidence="18">DHBP synthase</shortName>
            <ecNumber evidence="18">4.1.99.12</ecNumber>
        </recommendedName>
    </domain>
</protein>
<gene>
    <name evidence="17" type="primary">ribA</name>
    <name evidence="18" type="synonym">ribB</name>
    <name evidence="20" type="ORF">FC49_GL001227</name>
</gene>
<dbReference type="GO" id="GO:0030145">
    <property type="term" value="F:manganese ion binding"/>
    <property type="evidence" value="ECO:0007669"/>
    <property type="project" value="UniProtKB-UniRule"/>
</dbReference>
<feature type="binding site" evidence="17">
    <location>
        <position position="349"/>
    </location>
    <ligand>
        <name>GTP</name>
        <dbReference type="ChEBI" id="CHEBI:37565"/>
    </ligand>
</feature>
<comment type="subunit">
    <text evidence="18">Homodimer.</text>
</comment>
<evidence type="ECO:0000256" key="12">
    <source>
        <dbReference type="ARBA" id="ARBA00022842"/>
    </source>
</evidence>
<evidence type="ECO:0000256" key="5">
    <source>
        <dbReference type="ARBA" id="ARBA00004904"/>
    </source>
</evidence>
<dbReference type="InterPro" id="IPR036144">
    <property type="entry name" value="RibA-like_sf"/>
</dbReference>